<proteinExistence type="predicted"/>
<name>A0A841RKB4_9BACI</name>
<evidence type="ECO:0000313" key="6">
    <source>
        <dbReference type="Proteomes" id="UP000572212"/>
    </source>
</evidence>
<keyword evidence="6" id="KW-1185">Reference proteome</keyword>
<dbReference type="AlphaFoldDB" id="A0A841RKB4"/>
<keyword evidence="1" id="KW-0235">DNA replication</keyword>
<evidence type="ECO:0000259" key="4">
    <source>
        <dbReference type="PROSITE" id="PS50076"/>
    </source>
</evidence>
<feature type="domain" description="J" evidence="4">
    <location>
        <begin position="2"/>
        <end position="57"/>
    </location>
</feature>
<keyword evidence="3" id="KW-0472">Membrane</keyword>
<feature type="transmembrane region" description="Helical" evidence="3">
    <location>
        <begin position="574"/>
        <end position="595"/>
    </location>
</feature>
<dbReference type="InterPro" id="IPR036869">
    <property type="entry name" value="J_dom_sf"/>
</dbReference>
<dbReference type="GO" id="GO:0006260">
    <property type="term" value="P:DNA replication"/>
    <property type="evidence" value="ECO:0007669"/>
    <property type="project" value="UniProtKB-KW"/>
</dbReference>
<dbReference type="Gene3D" id="1.25.40.10">
    <property type="entry name" value="Tetratricopeptide repeat domain"/>
    <property type="match status" value="1"/>
</dbReference>
<evidence type="ECO:0000256" key="1">
    <source>
        <dbReference type="ARBA" id="ARBA00022705"/>
    </source>
</evidence>
<protein>
    <recommendedName>
        <fullName evidence="4">J domain-containing protein</fullName>
    </recommendedName>
</protein>
<dbReference type="CDD" id="cd06257">
    <property type="entry name" value="DnaJ"/>
    <property type="match status" value="1"/>
</dbReference>
<organism evidence="5 6">
    <name type="scientific">Gracilibacillus halotolerans</name>
    <dbReference type="NCBI Taxonomy" id="74386"/>
    <lineage>
        <taxon>Bacteria</taxon>
        <taxon>Bacillati</taxon>
        <taxon>Bacillota</taxon>
        <taxon>Bacilli</taxon>
        <taxon>Bacillales</taxon>
        <taxon>Bacillaceae</taxon>
        <taxon>Gracilibacillus</taxon>
    </lineage>
</organism>
<comment type="caution">
    <text evidence="5">The sequence shown here is derived from an EMBL/GenBank/DDBJ whole genome shotgun (WGS) entry which is preliminary data.</text>
</comment>
<dbReference type="SUPFAM" id="SSF46565">
    <property type="entry name" value="Chaperone J-domain"/>
    <property type="match status" value="1"/>
</dbReference>
<reference evidence="5 6" key="1">
    <citation type="submission" date="2020-08" db="EMBL/GenBank/DDBJ databases">
        <title>Genomic Encyclopedia of Type Strains, Phase IV (KMG-IV): sequencing the most valuable type-strain genomes for metagenomic binning, comparative biology and taxonomic classification.</title>
        <authorList>
            <person name="Goeker M."/>
        </authorList>
    </citation>
    <scope>NUCLEOTIDE SEQUENCE [LARGE SCALE GENOMIC DNA]</scope>
    <source>
        <strain evidence="5 6">DSM 11805</strain>
    </source>
</reference>
<dbReference type="RefSeq" id="WP_184244582.1">
    <property type="nucleotide sequence ID" value="NZ_BAAACU010000022.1"/>
</dbReference>
<keyword evidence="3" id="KW-1133">Transmembrane helix</keyword>
<dbReference type="Gene3D" id="1.10.287.110">
    <property type="entry name" value="DnaJ domain"/>
    <property type="match status" value="1"/>
</dbReference>
<dbReference type="InterPro" id="IPR011990">
    <property type="entry name" value="TPR-like_helical_dom_sf"/>
</dbReference>
<dbReference type="InterPro" id="IPR001623">
    <property type="entry name" value="DnaJ_domain"/>
</dbReference>
<sequence length="604" mass="71185">MIDWSLLEIEPTSNTNQIKKAYAKLLSKHHPEDDPEGYQKLREVYEKAIKYAKGAEKNPQHALKEESAYPYSVPEQTNSIEQPIVEVQKEKHWDELLHEVLNCIEKRMNVNDWKSLLTNDFIWNVDILSRFNQLVKNYILERPYLPYEIWEILDELLDWKNDEKLSYEKNIEEISQFDYYQTLKVKDINHELFFATRHEARNHYIQNDIREAYKKTTEAMSIYNKDVDLLKLRATICQHLLKWEEARDIYELIETIDPANITHQPEKIKVLYRLEKWDEVIKLAKEDTSKKNVKGVRILIAKAYIKSGLKKEAKGILDQMLAEDRNDIEALLLLEQLKEKRKNPFNFKTIFVIFLRNLLSIQLIALVVAIFVLQININNQVERYTGYGFVEWIKGGFQSKEVIIAESIDELLESKDGNGLVLVPFENVEHTGLYRVETIIDGKKEIRFIKEWQKENMVSDGIDEQIYVGLIDGYYIPFSHPYEYPENLKSFELLAEWQPYPDLGLYHLQTTFGLESNPGFSGFEQIFSDSEEEQMESILQEEVESNEYDYFPEDKYLVASNSHHPELLNQSLPLVVYIFLIVNSLLIILVLKNLFQKLRILLGR</sequence>
<evidence type="ECO:0000313" key="5">
    <source>
        <dbReference type="EMBL" id="MBB6511926.1"/>
    </source>
</evidence>
<evidence type="ECO:0000256" key="3">
    <source>
        <dbReference type="SAM" id="Phobius"/>
    </source>
</evidence>
<dbReference type="SUPFAM" id="SSF48452">
    <property type="entry name" value="TPR-like"/>
    <property type="match status" value="1"/>
</dbReference>
<keyword evidence="3" id="KW-0812">Transmembrane</keyword>
<evidence type="ECO:0000256" key="2">
    <source>
        <dbReference type="ARBA" id="ARBA00023016"/>
    </source>
</evidence>
<accession>A0A841RKB4</accession>
<dbReference type="PROSITE" id="PS50076">
    <property type="entry name" value="DNAJ_2"/>
    <property type="match status" value="1"/>
</dbReference>
<dbReference type="Proteomes" id="UP000572212">
    <property type="component" value="Unassembled WGS sequence"/>
</dbReference>
<gene>
    <name evidence="5" type="ORF">GGQ92_000693</name>
</gene>
<keyword evidence="2" id="KW-0346">Stress response</keyword>
<dbReference type="EMBL" id="JACHON010000001">
    <property type="protein sequence ID" value="MBB6511926.1"/>
    <property type="molecule type" value="Genomic_DNA"/>
</dbReference>